<dbReference type="PANTHER" id="PTHR23305:SF1">
    <property type="entry name" value="OBG-TYPE G DOMAIN-CONTAINING PROTEIN"/>
    <property type="match status" value="1"/>
</dbReference>
<dbReference type="EMBL" id="CYKH01000316">
    <property type="protein sequence ID" value="CUF40384.1"/>
    <property type="molecule type" value="Genomic_DNA"/>
</dbReference>
<dbReference type="InterPro" id="IPR005645">
    <property type="entry name" value="FSH-like_dom"/>
</dbReference>
<feature type="domain" description="OBG-type G" evidence="4">
    <location>
        <begin position="507"/>
        <end position="793"/>
    </location>
</feature>
<dbReference type="InterPro" id="IPR016135">
    <property type="entry name" value="UBQ-conjugating_enzyme/RWD"/>
</dbReference>
<evidence type="ECO:0000256" key="1">
    <source>
        <dbReference type="ARBA" id="ARBA00022741"/>
    </source>
</evidence>
<dbReference type="PROSITE" id="PS50908">
    <property type="entry name" value="RWD"/>
    <property type="match status" value="1"/>
</dbReference>
<feature type="compositionally biased region" description="Polar residues" evidence="2">
    <location>
        <begin position="464"/>
        <end position="476"/>
    </location>
</feature>
<dbReference type="OrthoDB" id="424823at2759"/>
<keyword evidence="1" id="KW-0547">Nucleotide-binding</keyword>
<evidence type="ECO:0000259" key="3">
    <source>
        <dbReference type="PROSITE" id="PS50908"/>
    </source>
</evidence>
<feature type="region of interest" description="Disordered" evidence="2">
    <location>
        <begin position="419"/>
        <end position="446"/>
    </location>
</feature>
<feature type="compositionally biased region" description="Polar residues" evidence="2">
    <location>
        <begin position="490"/>
        <end position="499"/>
    </location>
</feature>
<feature type="domain" description="RWD" evidence="3">
    <location>
        <begin position="283"/>
        <end position="412"/>
    </location>
</feature>
<reference evidence="6" key="1">
    <citation type="submission" date="2015-09" db="EMBL/GenBank/DDBJ databases">
        <authorList>
            <consortium name="Pathogen Informatics"/>
        </authorList>
    </citation>
    <scope>NUCLEOTIDE SEQUENCE [LARGE SCALE GENOMIC DNA]</scope>
    <source>
        <strain evidence="6">Lake Konstanz</strain>
    </source>
</reference>
<dbReference type="Gene3D" id="1.10.8.470">
    <property type="match status" value="1"/>
</dbReference>
<dbReference type="SUPFAM" id="SSF53474">
    <property type="entry name" value="alpha/beta-Hydrolases"/>
    <property type="match status" value="1"/>
</dbReference>
<proteinExistence type="predicted"/>
<dbReference type="GO" id="GO:0016887">
    <property type="term" value="F:ATP hydrolysis activity"/>
    <property type="evidence" value="ECO:0007669"/>
    <property type="project" value="TreeGrafter"/>
</dbReference>
<dbReference type="PANTHER" id="PTHR23305">
    <property type="entry name" value="OBG GTPASE FAMILY"/>
    <property type="match status" value="1"/>
</dbReference>
<keyword evidence="6" id="KW-1185">Reference proteome</keyword>
<dbReference type="SUPFAM" id="SSF52540">
    <property type="entry name" value="P-loop containing nucleoside triphosphate hydrolases"/>
    <property type="match status" value="1"/>
</dbReference>
<dbReference type="Pfam" id="PF03959">
    <property type="entry name" value="FSH1"/>
    <property type="match status" value="1"/>
</dbReference>
<evidence type="ECO:0000313" key="5">
    <source>
        <dbReference type="EMBL" id="CUF40384.1"/>
    </source>
</evidence>
<evidence type="ECO:0000256" key="2">
    <source>
        <dbReference type="SAM" id="MobiDB-lite"/>
    </source>
</evidence>
<dbReference type="SUPFAM" id="SSF54495">
    <property type="entry name" value="UBC-like"/>
    <property type="match status" value="1"/>
</dbReference>
<protein>
    <submittedName>
        <fullName evidence="5">50S ribosomal binding GTPase, putative</fullName>
    </submittedName>
</protein>
<sequence>MAQRPKPLQILCLHGKQQNAAVFRDKISKMVKRCQHIADFTFLDAPHTLPCTLQGDDVAMLSWSKPQNTQPLSGVVNNSSTVGAATTTFNGISGESMTKIAEAMEAQKRSTAGPFNVFFGFSQGCLAILSLLLMPQSSTSAVQGVILAGCPSPLRLTSSSNIVTDEELDKLCAPLRSRATILSSLHILGAKDDITPAEGARRLADRVFATTPVPSPASPSEDREIVDLSTTPQFAEHAHAHSIPQSVDLCDSLESFLEALWRRSYGLDAAQSWGDATKAAIMDEVELLAATYGEDVVTVVDNARECKTLGGVGRCLVVIRVELALAEELFPFSSTHGKRGERSASVQLAIPEDYPAVPPDVTFARLPSSLEDKRKWQVETLTSIARDAASSFAGGDMLMMLVMTVKERIEAGLAQVLAQGGDSGDVPDRKHEEDNYEESPEERTQSIRSAQSYAFRVLQVHSNATQASADDTNATASLPGDEDSLLSPPILNTSEDASTSGGGSWHLTIGLIGKPSAGKSTFFNAVTDPEDAAKAAKVAAFPFTTIEPNIGHGLAPVCCPCSSINSDASSTQHHARCAAELGHVELPGNLICRRIPITVKDVAGLVQGAYRGLGKGNRFLNDLCDADVLVHVVDGAASTDAEGAACKPGEGSATEDVTWVRDEVHSWIFDNLMSKWVHIARRPDRLYGMFSGYRASRALVERTLRLCGVRNPKDAALQLPFWRPQEVHRLVAMFVALRFPIVTALNKCDVSTAFKRTEATLRQLFPHELFVPMSARVEWELLELRRSGDVEYHPGSTSVVVVRAAQPSSSQQATLSTAEKFAAFVHGNGGTGVQQVLLEAIRTCAPLLLYPVDDVRSPPTLCEQSNESITAALRACLVMKRHSTAEDAFRAYARYHDHVLESKKAPTHSAAVVQAGSSNGAMDAAAKYKFVRFEARLAASNHDDEAMPLGPVYVCRRDEPVISGALSSGAQGTTGNVGGGGVGAMVVTTHAFIRVHMNHRSH</sequence>
<dbReference type="InterPro" id="IPR031167">
    <property type="entry name" value="G_OBG"/>
</dbReference>
<dbReference type="Pfam" id="PF08438">
    <property type="entry name" value="YGR210-like_G4"/>
    <property type="match status" value="1"/>
</dbReference>
<gene>
    <name evidence="5" type="ORF">BSAL_62225</name>
</gene>
<dbReference type="InterPro" id="IPR006575">
    <property type="entry name" value="RWD_dom"/>
</dbReference>
<dbReference type="InterPro" id="IPR029058">
    <property type="entry name" value="AB_hydrolase_fold"/>
</dbReference>
<dbReference type="InterPro" id="IPR006073">
    <property type="entry name" value="GTP-bd"/>
</dbReference>
<dbReference type="Gene3D" id="3.40.50.1820">
    <property type="entry name" value="alpha/beta hydrolase"/>
    <property type="match status" value="1"/>
</dbReference>
<dbReference type="Gene3D" id="3.40.50.300">
    <property type="entry name" value="P-loop containing nucleotide triphosphate hydrolases"/>
    <property type="match status" value="1"/>
</dbReference>
<accession>A0A0S4IRQ8</accession>
<name>A0A0S4IRQ8_BODSA</name>
<dbReference type="GO" id="GO:0005525">
    <property type="term" value="F:GTP binding"/>
    <property type="evidence" value="ECO:0007669"/>
    <property type="project" value="InterPro"/>
</dbReference>
<dbReference type="Pfam" id="PF01926">
    <property type="entry name" value="MMR_HSR1"/>
    <property type="match status" value="1"/>
</dbReference>
<dbReference type="Proteomes" id="UP000051952">
    <property type="component" value="Unassembled WGS sequence"/>
</dbReference>
<dbReference type="Pfam" id="PF05773">
    <property type="entry name" value="RWD"/>
    <property type="match status" value="1"/>
</dbReference>
<dbReference type="Gene3D" id="3.10.110.10">
    <property type="entry name" value="Ubiquitin Conjugating Enzyme"/>
    <property type="match status" value="1"/>
</dbReference>
<feature type="region of interest" description="Disordered" evidence="2">
    <location>
        <begin position="464"/>
        <end position="501"/>
    </location>
</feature>
<dbReference type="PROSITE" id="PS51710">
    <property type="entry name" value="G_OBG"/>
    <property type="match status" value="1"/>
</dbReference>
<dbReference type="GO" id="GO:0005737">
    <property type="term" value="C:cytoplasm"/>
    <property type="evidence" value="ECO:0007669"/>
    <property type="project" value="TreeGrafter"/>
</dbReference>
<dbReference type="VEuPathDB" id="TriTrypDB:BSAL_62225"/>
<dbReference type="InterPro" id="IPR027417">
    <property type="entry name" value="P-loop_NTPase"/>
</dbReference>
<evidence type="ECO:0000259" key="4">
    <source>
        <dbReference type="PROSITE" id="PS51710"/>
    </source>
</evidence>
<evidence type="ECO:0000313" key="6">
    <source>
        <dbReference type="Proteomes" id="UP000051952"/>
    </source>
</evidence>
<dbReference type="AlphaFoldDB" id="A0A0S4IRQ8"/>
<organism evidence="5 6">
    <name type="scientific">Bodo saltans</name>
    <name type="common">Flagellated protozoan</name>
    <dbReference type="NCBI Taxonomy" id="75058"/>
    <lineage>
        <taxon>Eukaryota</taxon>
        <taxon>Discoba</taxon>
        <taxon>Euglenozoa</taxon>
        <taxon>Kinetoplastea</taxon>
        <taxon>Metakinetoplastina</taxon>
        <taxon>Eubodonida</taxon>
        <taxon>Bodonidae</taxon>
        <taxon>Bodo</taxon>
    </lineage>
</organism>
<dbReference type="InterPro" id="IPR013646">
    <property type="entry name" value="YGR210-like_G4"/>
</dbReference>